<accession>A0A131GEV2</accession>
<dbReference type="InterPro" id="IPR002734">
    <property type="entry name" value="RibDG_C"/>
</dbReference>
<dbReference type="Proteomes" id="UP000254631">
    <property type="component" value="Unassembled WGS sequence"/>
</dbReference>
<dbReference type="Proteomes" id="UP000861567">
    <property type="component" value="Unassembled WGS sequence"/>
</dbReference>
<proteinExistence type="predicted"/>
<evidence type="ECO:0000259" key="1">
    <source>
        <dbReference type="Pfam" id="PF01872"/>
    </source>
</evidence>
<dbReference type="EMBL" id="DACSEI010000007">
    <property type="protein sequence ID" value="HAT1595785.1"/>
    <property type="molecule type" value="Genomic_DNA"/>
</dbReference>
<evidence type="ECO:0000313" key="2">
    <source>
        <dbReference type="EMBL" id="HAT1595785.1"/>
    </source>
</evidence>
<dbReference type="PANTHER" id="PTHR38011:SF11">
    <property type="entry name" value="2,5-DIAMINO-6-RIBOSYLAMINO-4(3H)-PYRIMIDINONE 5'-PHOSPHATE REDUCTASE"/>
    <property type="match status" value="1"/>
</dbReference>
<dbReference type="GO" id="GO:0008703">
    <property type="term" value="F:5-amino-6-(5-phosphoribosylamino)uracil reductase activity"/>
    <property type="evidence" value="ECO:0007669"/>
    <property type="project" value="InterPro"/>
</dbReference>
<dbReference type="InterPro" id="IPR050765">
    <property type="entry name" value="Riboflavin_Biosynth_HTPR"/>
</dbReference>
<evidence type="ECO:0000313" key="4">
    <source>
        <dbReference type="EMBL" id="STX80162.1"/>
    </source>
</evidence>
<dbReference type="EMBL" id="UGOL01000001">
    <property type="protein sequence ID" value="STX80162.1"/>
    <property type="molecule type" value="Genomic_DNA"/>
</dbReference>
<reference evidence="4 5" key="2">
    <citation type="submission" date="2018-06" db="EMBL/GenBank/DDBJ databases">
        <authorList>
            <consortium name="Pathogen Informatics"/>
            <person name="Doyle S."/>
        </authorList>
    </citation>
    <scope>NUCLEOTIDE SEQUENCE [LARGE SCALE GENOMIC DNA]</scope>
    <source>
        <strain evidence="4 5">NCTC12000</strain>
    </source>
</reference>
<reference evidence="3" key="4">
    <citation type="submission" date="2022-12" db="EMBL/GenBank/DDBJ databases">
        <title>Comparative genomics of Legionella pneumophila isolates from the West Bank and Germany support molecular epidemiology of Legionnaires disease.</title>
        <authorList>
            <person name="Zayed A.R."/>
            <person name="Bitar D.M."/>
            <person name="Steinert M."/>
            <person name="Lueck C."/>
            <person name="Brettar I."/>
            <person name="Hoefle M.G."/>
            <person name="Bunk B."/>
        </authorList>
    </citation>
    <scope>NUCLEOTIDE SEQUENCE</scope>
    <source>
        <strain evidence="3">H23</strain>
    </source>
</reference>
<dbReference type="OMA" id="IDEMIIT"/>
<dbReference type="Pfam" id="PF01872">
    <property type="entry name" value="RibD_C"/>
    <property type="match status" value="1"/>
</dbReference>
<reference evidence="2" key="3">
    <citation type="submission" date="2020-11" db="EMBL/GenBank/DDBJ databases">
        <authorList>
            <consortium name="NCBI Pathogen Detection Project"/>
        </authorList>
    </citation>
    <scope>NUCLEOTIDE SEQUENCE</scope>
    <source>
        <strain evidence="2">D3612</strain>
    </source>
</reference>
<dbReference type="PANTHER" id="PTHR38011">
    <property type="entry name" value="DIHYDROFOLATE REDUCTASE FAMILY PROTEIN (AFU_ORTHOLOGUE AFUA_8G06820)"/>
    <property type="match status" value="1"/>
</dbReference>
<reference evidence="2" key="1">
    <citation type="journal article" date="2018" name="Genome Biol.">
        <title>SKESA: strategic k-mer extension for scrupulous assemblies.</title>
        <authorList>
            <person name="Souvorov A."/>
            <person name="Agarwala R."/>
            <person name="Lipman D.J."/>
        </authorList>
    </citation>
    <scope>NUCLEOTIDE SEQUENCE</scope>
    <source>
        <strain evidence="2">D3612</strain>
    </source>
</reference>
<dbReference type="Proteomes" id="UP001071279">
    <property type="component" value="Unassembled WGS sequence"/>
</dbReference>
<dbReference type="Gene3D" id="3.40.430.10">
    <property type="entry name" value="Dihydrofolate Reductase, subunit A"/>
    <property type="match status" value="1"/>
</dbReference>
<dbReference type="AlphaFoldDB" id="A0A131GEV2"/>
<name>A0A131GEV2_LEGPN</name>
<evidence type="ECO:0000313" key="3">
    <source>
        <dbReference type="EMBL" id="MCZ4720009.1"/>
    </source>
</evidence>
<feature type="domain" description="Bacterial bifunctional deaminase-reductase C-terminal" evidence="1">
    <location>
        <begin position="3"/>
        <end position="165"/>
    </location>
</feature>
<protein>
    <submittedName>
        <fullName evidence="3 4">Dihydrofolate reductase</fullName>
    </submittedName>
</protein>
<dbReference type="InterPro" id="IPR024072">
    <property type="entry name" value="DHFR-like_dom_sf"/>
</dbReference>
<evidence type="ECO:0000313" key="5">
    <source>
        <dbReference type="Proteomes" id="UP000254631"/>
    </source>
</evidence>
<dbReference type="GO" id="GO:0009231">
    <property type="term" value="P:riboflavin biosynthetic process"/>
    <property type="evidence" value="ECO:0007669"/>
    <property type="project" value="InterPro"/>
</dbReference>
<dbReference type="RefSeq" id="WP_011215954.1">
    <property type="nucleotide sequence ID" value="NZ_CAXYJC010000003.1"/>
</dbReference>
<dbReference type="EMBL" id="JAPXIC010000080">
    <property type="protein sequence ID" value="MCZ4720009.1"/>
    <property type="molecule type" value="Genomic_DNA"/>
</dbReference>
<gene>
    <name evidence="4" type="primary">yyaP</name>
    <name evidence="2" type="ORF">I8Y58_000995</name>
    <name evidence="4" type="ORF">NCTC12000_02170</name>
    <name evidence="3" type="ORF">O6C86_12405</name>
</gene>
<organism evidence="4 5">
    <name type="scientific">Legionella pneumophila</name>
    <dbReference type="NCBI Taxonomy" id="446"/>
    <lineage>
        <taxon>Bacteria</taxon>
        <taxon>Pseudomonadati</taxon>
        <taxon>Pseudomonadota</taxon>
        <taxon>Gammaproteobacteria</taxon>
        <taxon>Legionellales</taxon>
        <taxon>Legionellaceae</taxon>
        <taxon>Legionella</taxon>
    </lineage>
</organism>
<dbReference type="SUPFAM" id="SSF53597">
    <property type="entry name" value="Dihydrofolate reductase-like"/>
    <property type="match status" value="1"/>
</dbReference>
<sequence length="181" mass="19976">MKPKISVFIATSLDGYIARNDGSIDWLIEANSLASPGEDCGYRSFIATIDTIIMGRYSYEKVITFDEWPYGSIPVIVMSSKPIQIPEHLQHIITVSNQSPPDLVSELSLQGIQHVYLDGGITIQGFLQNNLVNEMTITVIPVLIGSGRSLFGSLKNDIKLTHRLTTSYPGGFVQINYQIGE</sequence>